<dbReference type="GO" id="GO:0043176">
    <property type="term" value="F:amine binding"/>
    <property type="evidence" value="ECO:0007669"/>
    <property type="project" value="InterPro"/>
</dbReference>
<protein>
    <submittedName>
        <fullName evidence="2">Putative lipocalin</fullName>
    </submittedName>
</protein>
<feature type="signal peptide" evidence="1">
    <location>
        <begin position="1"/>
        <end position="20"/>
    </location>
</feature>
<accession>V5GZD0</accession>
<dbReference type="Pfam" id="PF02098">
    <property type="entry name" value="His_binding"/>
    <property type="match status" value="1"/>
</dbReference>
<sequence length="262" mass="29860">MPGKLNTLFTSLSFILKVVSTDLRPDETSNCANVQVPAGLRSISESNQDAWKFMAAPGHFKYVLYRNFHGDPSNEGVYRCTMLQKVLYENKETKKMEVANFTKWFDVSLNKSFYIQSYYKMAQLNGTSVKNVLSARHRRYGSVTREYCYPFVYTDGNCAVVLMSHWDHAAAKQCKNVPCVQMSHPLGGTAQKEEKRPCETACEMWVRAENLDKASVSEDCTSYYERFCGEAKFPLYNKTICDLVEEADVTVTSDDGCHRDEL</sequence>
<dbReference type="Gene3D" id="2.40.128.20">
    <property type="match status" value="1"/>
</dbReference>
<dbReference type="InterPro" id="IPR002970">
    <property type="entry name" value="Tick_his-bd"/>
</dbReference>
<dbReference type="InterPro" id="IPR012674">
    <property type="entry name" value="Calycin"/>
</dbReference>
<feature type="chain" id="PRO_5004734037" evidence="1">
    <location>
        <begin position="21"/>
        <end position="262"/>
    </location>
</feature>
<dbReference type="GO" id="GO:0030682">
    <property type="term" value="P:symbiont-mediated perturbation of host defenses"/>
    <property type="evidence" value="ECO:0007669"/>
    <property type="project" value="InterPro"/>
</dbReference>
<organism evidence="2">
    <name type="scientific">Ixodes ricinus</name>
    <name type="common">Common tick</name>
    <name type="synonym">Acarus ricinus</name>
    <dbReference type="NCBI Taxonomy" id="34613"/>
    <lineage>
        <taxon>Eukaryota</taxon>
        <taxon>Metazoa</taxon>
        <taxon>Ecdysozoa</taxon>
        <taxon>Arthropoda</taxon>
        <taxon>Chelicerata</taxon>
        <taxon>Arachnida</taxon>
        <taxon>Acari</taxon>
        <taxon>Parasitiformes</taxon>
        <taxon>Ixodida</taxon>
        <taxon>Ixodoidea</taxon>
        <taxon>Ixodidae</taxon>
        <taxon>Ixodinae</taxon>
        <taxon>Ixodes</taxon>
    </lineage>
</organism>
<name>V5GZD0_IXORI</name>
<keyword evidence="1" id="KW-0732">Signal</keyword>
<dbReference type="AlphaFoldDB" id="V5GZD0"/>
<evidence type="ECO:0000256" key="1">
    <source>
        <dbReference type="SAM" id="SignalP"/>
    </source>
</evidence>
<dbReference type="EMBL" id="GANP01014684">
    <property type="protein sequence ID" value="JAB69784.1"/>
    <property type="molecule type" value="mRNA"/>
</dbReference>
<proteinExistence type="evidence at transcript level"/>
<dbReference type="SUPFAM" id="SSF50814">
    <property type="entry name" value="Lipocalins"/>
    <property type="match status" value="1"/>
</dbReference>
<evidence type="ECO:0000313" key="2">
    <source>
        <dbReference type="EMBL" id="JAB69784.1"/>
    </source>
</evidence>
<reference evidence="2" key="1">
    <citation type="journal article" date="2015" name="Sci. Rep.">
        <title>Tissue- and time-dependent transcription in Ixodes ricinus salivary glands and midguts when blood feeding on the vertebrate host.</title>
        <authorList>
            <person name="Kotsyfakis M."/>
            <person name="Schwarz A."/>
            <person name="Erhart J."/>
            <person name="Ribeiro J.M."/>
        </authorList>
    </citation>
    <scope>NUCLEOTIDE SEQUENCE</scope>
    <source>
        <tissue evidence="2">Salivary gland and midgut</tissue>
    </source>
</reference>